<name>A0A6B0T7L5_9EURY</name>
<dbReference type="Pfam" id="PF02517">
    <property type="entry name" value="Rce1-like"/>
    <property type="match status" value="1"/>
</dbReference>
<keyword evidence="3" id="KW-0378">Hydrolase</keyword>
<feature type="transmembrane region" description="Helical" evidence="1">
    <location>
        <begin position="767"/>
        <end position="787"/>
    </location>
</feature>
<feature type="domain" description="CAAX prenyl protease 2/Lysostaphin resistance protein A-like" evidence="2">
    <location>
        <begin position="682"/>
        <end position="780"/>
    </location>
</feature>
<sequence length="790" mass="82765">MSSLWNDLRVGLRIGRASVRDRFRRQTDSRREKAAFVLLGLFILPGFVLFVRQAYSLGVLSRGGIEAPAVLAVARNALLPMMGVLTVVAGLEAVQQLGDDSVRSLLLTSASTRAIVVGKIVSLLVTWFVLLGLGFSVLVAYAAGARTPLFPVAVLVALVPVFVLVLLAGLALGYLLWLGVDLLGLSEGSRQLVTAVLYLGVVIAMFAGGSLVGGASARGGITGLIPTGEPLTPIGWYADLFFVGSPMTPTLGARTLLAAALILGAVPLALGLVVRLAPLYWYASPADEGSEQETATAFEKAPSELIGRTPGTLTGRYPTLRVLLAIVRNARRQPNQYVYLFYYLFPILPILVQQLISTPEAVPLSVGASFVLLGVWLAGGVFCLNPLGTEGSMLSQLVLAERRAESFVHARLLAGSLLGVTLTTAGVVLFAAANGSIGVRVAVPAVIFAAGAAVTSAALALGLGSVLPKFEAVEVFQSIETVAPSIIAAIVHAVLSALLLVAGIATALGVGSPETPLSALQQVGAVGGYVVTLGFLGDASRRYAVARFRDHGYDVVRTDRPFAVYAAVGLMVLSFLIGQAVSIAAVPVLGLDQAPLVVYPTLFVVQYAGFALVAVGFLYATHRGLAYVDLSLPSPRQVGIIVGGVVASFVIWAVASLIVANLGLPATDHALFDPSDDATPTLLLVLVPLVLFVNGPVEELLYRNVIQKYLTERFSVPVAIVIASAVFALAHVPAYYSAGLTALSFTLTLLFVISCLWGWIYDYTGSLLVVSAIHGLYNAVLIAGLYVQLT</sequence>
<reference evidence="3 4" key="1">
    <citation type="submission" date="2019-12" db="EMBL/GenBank/DDBJ databases">
        <title>Isolation and characterization of three novel carbon monoxide-oxidizing members of Halobacteria from salione crusts and soils.</title>
        <authorList>
            <person name="Myers M.R."/>
            <person name="King G.M."/>
        </authorList>
    </citation>
    <scope>NUCLEOTIDE SEQUENCE [LARGE SCALE GENOMIC DNA]</scope>
    <source>
        <strain evidence="3 4">WSH3</strain>
    </source>
</reference>
<feature type="transmembrane region" description="Helical" evidence="1">
    <location>
        <begin position="67"/>
        <end position="94"/>
    </location>
</feature>
<proteinExistence type="predicted"/>
<evidence type="ECO:0000256" key="1">
    <source>
        <dbReference type="SAM" id="Phobius"/>
    </source>
</evidence>
<protein>
    <submittedName>
        <fullName evidence="3">CPBP family intramembrane metalloprotease</fullName>
    </submittedName>
</protein>
<feature type="transmembrane region" description="Helical" evidence="1">
    <location>
        <begin position="115"/>
        <end position="143"/>
    </location>
</feature>
<evidence type="ECO:0000313" key="3">
    <source>
        <dbReference type="EMBL" id="MXR50880.1"/>
    </source>
</evidence>
<feature type="transmembrane region" description="Helical" evidence="1">
    <location>
        <begin position="486"/>
        <end position="510"/>
    </location>
</feature>
<dbReference type="GO" id="GO:0080120">
    <property type="term" value="P:CAAX-box protein maturation"/>
    <property type="evidence" value="ECO:0007669"/>
    <property type="project" value="UniProtKB-ARBA"/>
</dbReference>
<feature type="transmembrane region" description="Helical" evidence="1">
    <location>
        <begin position="522"/>
        <end position="541"/>
    </location>
</feature>
<comment type="caution">
    <text evidence="3">The sequence shown here is derived from an EMBL/GenBank/DDBJ whole genome shotgun (WGS) entry which is preliminary data.</text>
</comment>
<feature type="transmembrane region" description="Helical" evidence="1">
    <location>
        <begin position="362"/>
        <end position="384"/>
    </location>
</feature>
<dbReference type="GO" id="GO:0004175">
    <property type="term" value="F:endopeptidase activity"/>
    <property type="evidence" value="ECO:0007669"/>
    <property type="project" value="UniProtKB-ARBA"/>
</dbReference>
<keyword evidence="3" id="KW-0482">Metalloprotease</keyword>
<feature type="transmembrane region" description="Helical" evidence="1">
    <location>
        <begin position="714"/>
        <end position="736"/>
    </location>
</feature>
<feature type="transmembrane region" description="Helical" evidence="1">
    <location>
        <begin position="34"/>
        <end position="55"/>
    </location>
</feature>
<accession>A0A6B0T7L5</accession>
<keyword evidence="1" id="KW-0472">Membrane</keyword>
<dbReference type="GO" id="GO:0006508">
    <property type="term" value="P:proteolysis"/>
    <property type="evidence" value="ECO:0007669"/>
    <property type="project" value="UniProtKB-KW"/>
</dbReference>
<evidence type="ECO:0000313" key="4">
    <source>
        <dbReference type="Proteomes" id="UP000466535"/>
    </source>
</evidence>
<feature type="transmembrane region" description="Helical" evidence="1">
    <location>
        <begin position="149"/>
        <end position="180"/>
    </location>
</feature>
<feature type="transmembrane region" description="Helical" evidence="1">
    <location>
        <begin position="597"/>
        <end position="619"/>
    </location>
</feature>
<keyword evidence="1" id="KW-1133">Transmembrane helix</keyword>
<feature type="transmembrane region" description="Helical" evidence="1">
    <location>
        <begin position="445"/>
        <end position="466"/>
    </location>
</feature>
<feature type="transmembrane region" description="Helical" evidence="1">
    <location>
        <begin position="742"/>
        <end position="760"/>
    </location>
</feature>
<feature type="transmembrane region" description="Helical" evidence="1">
    <location>
        <begin position="562"/>
        <end position="585"/>
    </location>
</feature>
<organism evidence="3 4">
    <name type="scientific">Halovenus carboxidivorans</name>
    <dbReference type="NCBI Taxonomy" id="2692199"/>
    <lineage>
        <taxon>Archaea</taxon>
        <taxon>Methanobacteriati</taxon>
        <taxon>Methanobacteriota</taxon>
        <taxon>Stenosarchaea group</taxon>
        <taxon>Halobacteria</taxon>
        <taxon>Halobacteriales</taxon>
        <taxon>Haloarculaceae</taxon>
        <taxon>Halovenus</taxon>
    </lineage>
</organism>
<feature type="transmembrane region" description="Helical" evidence="1">
    <location>
        <begin position="192"/>
        <end position="212"/>
    </location>
</feature>
<feature type="transmembrane region" description="Helical" evidence="1">
    <location>
        <begin position="251"/>
        <end position="274"/>
    </location>
</feature>
<dbReference type="EMBL" id="WUUT01000001">
    <property type="protein sequence ID" value="MXR50880.1"/>
    <property type="molecule type" value="Genomic_DNA"/>
</dbReference>
<feature type="transmembrane region" description="Helical" evidence="1">
    <location>
        <begin position="682"/>
        <end position="702"/>
    </location>
</feature>
<keyword evidence="3" id="KW-0645">Protease</keyword>
<dbReference type="GO" id="GO:0008237">
    <property type="term" value="F:metallopeptidase activity"/>
    <property type="evidence" value="ECO:0007669"/>
    <property type="project" value="UniProtKB-KW"/>
</dbReference>
<dbReference type="AlphaFoldDB" id="A0A6B0T7L5"/>
<feature type="transmembrane region" description="Helical" evidence="1">
    <location>
        <begin position="412"/>
        <end position="433"/>
    </location>
</feature>
<keyword evidence="4" id="KW-1185">Reference proteome</keyword>
<dbReference type="Proteomes" id="UP000466535">
    <property type="component" value="Unassembled WGS sequence"/>
</dbReference>
<dbReference type="RefSeq" id="WP_159762970.1">
    <property type="nucleotide sequence ID" value="NZ_WUUT01000001.1"/>
</dbReference>
<feature type="transmembrane region" description="Helical" evidence="1">
    <location>
        <begin position="337"/>
        <end position="356"/>
    </location>
</feature>
<dbReference type="OrthoDB" id="275779at2157"/>
<keyword evidence="1" id="KW-0812">Transmembrane</keyword>
<evidence type="ECO:0000259" key="2">
    <source>
        <dbReference type="Pfam" id="PF02517"/>
    </source>
</evidence>
<gene>
    <name evidence="3" type="ORF">GRX03_04565</name>
</gene>
<dbReference type="InterPro" id="IPR003675">
    <property type="entry name" value="Rce1/LyrA-like_dom"/>
</dbReference>
<feature type="transmembrane region" description="Helical" evidence="1">
    <location>
        <begin position="640"/>
        <end position="662"/>
    </location>
</feature>